<dbReference type="AlphaFoldDB" id="A0A0G1YI02"/>
<evidence type="ECO:0000256" key="1">
    <source>
        <dbReference type="SAM" id="Phobius"/>
    </source>
</evidence>
<proteinExistence type="predicted"/>
<gene>
    <name evidence="2" type="ORF">UY92_C0003G0067</name>
</gene>
<evidence type="ECO:0000313" key="2">
    <source>
        <dbReference type="EMBL" id="KKW42861.1"/>
    </source>
</evidence>
<keyword evidence="1" id="KW-0472">Membrane</keyword>
<evidence type="ECO:0000313" key="3">
    <source>
        <dbReference type="Proteomes" id="UP000033870"/>
    </source>
</evidence>
<name>A0A0G1YI02_9BACT</name>
<dbReference type="EMBL" id="LCRX01000003">
    <property type="protein sequence ID" value="KKW42861.1"/>
    <property type="molecule type" value="Genomic_DNA"/>
</dbReference>
<feature type="transmembrane region" description="Helical" evidence="1">
    <location>
        <begin position="6"/>
        <end position="23"/>
    </location>
</feature>
<sequence>MEPTFIMAALAVLIIACVVILMIKPFDPKRVVLIQLAAALEMIVRLSQARPEDMAHLGQSDLLPLIRQWQEIAQHPGLEPNLWSPDQFTQFARDALRRVKAAARDLGVNRQGRAKDCIAALEDLVRYSGEWMYVGGWERRRARRQIQMAAEDVRDACRLTPA</sequence>
<keyword evidence="1" id="KW-0812">Transmembrane</keyword>
<organism evidence="2 3">
    <name type="scientific">Candidatus Magasanikbacteria bacterium GW2011_GWA2_56_11</name>
    <dbReference type="NCBI Taxonomy" id="1619044"/>
    <lineage>
        <taxon>Bacteria</taxon>
        <taxon>Candidatus Magasanikiibacteriota</taxon>
    </lineage>
</organism>
<keyword evidence="1" id="KW-1133">Transmembrane helix</keyword>
<protein>
    <submittedName>
        <fullName evidence="2">Uncharacterized protein</fullName>
    </submittedName>
</protein>
<dbReference type="Proteomes" id="UP000033870">
    <property type="component" value="Unassembled WGS sequence"/>
</dbReference>
<comment type="caution">
    <text evidence="2">The sequence shown here is derived from an EMBL/GenBank/DDBJ whole genome shotgun (WGS) entry which is preliminary data.</text>
</comment>
<accession>A0A0G1YI02</accession>
<reference evidence="2 3" key="1">
    <citation type="journal article" date="2015" name="Nature">
        <title>rRNA introns, odd ribosomes, and small enigmatic genomes across a large radiation of phyla.</title>
        <authorList>
            <person name="Brown C.T."/>
            <person name="Hug L.A."/>
            <person name="Thomas B.C."/>
            <person name="Sharon I."/>
            <person name="Castelle C.J."/>
            <person name="Singh A."/>
            <person name="Wilkins M.J."/>
            <person name="Williams K.H."/>
            <person name="Banfield J.F."/>
        </authorList>
    </citation>
    <scope>NUCLEOTIDE SEQUENCE [LARGE SCALE GENOMIC DNA]</scope>
</reference>